<gene>
    <name evidence="3" type="ORF">ACFSL2_01505</name>
</gene>
<evidence type="ECO:0000313" key="3">
    <source>
        <dbReference type="EMBL" id="MFD2024180.1"/>
    </source>
</evidence>
<dbReference type="RefSeq" id="WP_377196133.1">
    <property type="nucleotide sequence ID" value="NZ_JBHUHF010000001.1"/>
</dbReference>
<feature type="compositionally biased region" description="Basic and acidic residues" evidence="1">
    <location>
        <begin position="1"/>
        <end position="10"/>
    </location>
</feature>
<reference evidence="4" key="1">
    <citation type="journal article" date="2019" name="Int. J. Syst. Evol. Microbiol.">
        <title>The Global Catalogue of Microorganisms (GCM) 10K type strain sequencing project: providing services to taxonomists for standard genome sequencing and annotation.</title>
        <authorList>
            <consortium name="The Broad Institute Genomics Platform"/>
            <consortium name="The Broad Institute Genome Sequencing Center for Infectious Disease"/>
            <person name="Wu L."/>
            <person name="Ma J."/>
        </authorList>
    </citation>
    <scope>NUCLEOTIDE SEQUENCE [LARGE SCALE GENOMIC DNA]</scope>
    <source>
        <strain evidence="4">CCM 7043</strain>
    </source>
</reference>
<comment type="caution">
    <text evidence="3">The sequence shown here is derived from an EMBL/GenBank/DDBJ whole genome shotgun (WGS) entry which is preliminary data.</text>
</comment>
<keyword evidence="2" id="KW-1133">Transmembrane helix</keyword>
<sequence>MTAADGKTEDTSPDWADAEPASEEKPVAWNRRKHFTGPELESRFDDWAMRQRVTPDARTPQGDARLVRRALAAVMGVGILVLVVATGVTGEKYDATRAQNEARIVELEEQLAKVEAVGQDTDLAEQMSTLTEAAAADAEQVATAQQTFAELYREASTQPGPNNGAPNRAMLDIAEHRRRLAPLFSHSSYLVQDEEAYNWSTATSFDATSEVDPRYAWYIRYDGPDAADPRAYTWALETVLPDVDSLDTSGTTDRAQAVWLCRDAATDEVLAWASARYTHDGTTGTFDQLEVATTAAGAQYRRGSSPPQDRSAVPEIAAGLGGQDKNSGGN</sequence>
<accession>A0ABW4V049</accession>
<feature type="region of interest" description="Disordered" evidence="1">
    <location>
        <begin position="1"/>
        <end position="30"/>
    </location>
</feature>
<proteinExistence type="predicted"/>
<feature type="region of interest" description="Disordered" evidence="1">
    <location>
        <begin position="297"/>
        <end position="330"/>
    </location>
</feature>
<dbReference type="Proteomes" id="UP001597338">
    <property type="component" value="Unassembled WGS sequence"/>
</dbReference>
<feature type="transmembrane region" description="Helical" evidence="2">
    <location>
        <begin position="70"/>
        <end position="90"/>
    </location>
</feature>
<keyword evidence="2" id="KW-0472">Membrane</keyword>
<keyword evidence="2" id="KW-0812">Transmembrane</keyword>
<evidence type="ECO:0000313" key="4">
    <source>
        <dbReference type="Proteomes" id="UP001597338"/>
    </source>
</evidence>
<evidence type="ECO:0000256" key="1">
    <source>
        <dbReference type="SAM" id="MobiDB-lite"/>
    </source>
</evidence>
<name>A0ABW4V049_9MICO</name>
<keyword evidence="4" id="KW-1185">Reference proteome</keyword>
<dbReference type="EMBL" id="JBHUHF010000001">
    <property type="protein sequence ID" value="MFD2024180.1"/>
    <property type="molecule type" value="Genomic_DNA"/>
</dbReference>
<protein>
    <submittedName>
        <fullName evidence="3">Uncharacterized protein</fullName>
    </submittedName>
</protein>
<evidence type="ECO:0000256" key="2">
    <source>
        <dbReference type="SAM" id="Phobius"/>
    </source>
</evidence>
<organism evidence="3 4">
    <name type="scientific">Promicromonospora aerolata</name>
    <dbReference type="NCBI Taxonomy" id="195749"/>
    <lineage>
        <taxon>Bacteria</taxon>
        <taxon>Bacillati</taxon>
        <taxon>Actinomycetota</taxon>
        <taxon>Actinomycetes</taxon>
        <taxon>Micrococcales</taxon>
        <taxon>Promicromonosporaceae</taxon>
        <taxon>Promicromonospora</taxon>
    </lineage>
</organism>